<keyword evidence="2" id="KW-1185">Reference proteome</keyword>
<reference evidence="1" key="1">
    <citation type="submission" date="2018-11" db="EMBL/GenBank/DDBJ databases">
        <authorList>
            <consortium name="Pathogen Informatics"/>
        </authorList>
    </citation>
    <scope>NUCLEOTIDE SEQUENCE</scope>
</reference>
<gene>
    <name evidence="1" type="ORF">PXEA_LOCUS29042</name>
</gene>
<name>A0A3S5B3T5_9PLAT</name>
<organism evidence="1 2">
    <name type="scientific">Protopolystoma xenopodis</name>
    <dbReference type="NCBI Taxonomy" id="117903"/>
    <lineage>
        <taxon>Eukaryota</taxon>
        <taxon>Metazoa</taxon>
        <taxon>Spiralia</taxon>
        <taxon>Lophotrochozoa</taxon>
        <taxon>Platyhelminthes</taxon>
        <taxon>Monogenea</taxon>
        <taxon>Polyopisthocotylea</taxon>
        <taxon>Polystomatidea</taxon>
        <taxon>Polystomatidae</taxon>
        <taxon>Protopolystoma</taxon>
    </lineage>
</organism>
<comment type="caution">
    <text evidence="1">The sequence shown here is derived from an EMBL/GenBank/DDBJ whole genome shotgun (WGS) entry which is preliminary data.</text>
</comment>
<evidence type="ECO:0000313" key="2">
    <source>
        <dbReference type="Proteomes" id="UP000784294"/>
    </source>
</evidence>
<accession>A0A3S5B3T5</accession>
<dbReference type="EMBL" id="CAAALY010250196">
    <property type="protein sequence ID" value="VEL35602.1"/>
    <property type="molecule type" value="Genomic_DNA"/>
</dbReference>
<evidence type="ECO:0000313" key="1">
    <source>
        <dbReference type="EMBL" id="VEL35602.1"/>
    </source>
</evidence>
<dbReference type="Proteomes" id="UP000784294">
    <property type="component" value="Unassembled WGS sequence"/>
</dbReference>
<proteinExistence type="predicted"/>
<dbReference type="AlphaFoldDB" id="A0A3S5B3T5"/>
<sequence>MHVSCLIRSLIEPSLLADNHQFDLPERAFSLAVQAAKLLEKLITYVASRRLYGWEPICNQDDSLRDCLSRKVGFQGCFQSRITSLLKLPLVTVCKVCVNFSAINFLRLGIAKCHPVQFRTCLGLSGASNQIQDRLQSVKRRNKLNGILPASVTRFEARWRESDGLTTFIIINGNMFKAVVVLMQKAANELSIVP</sequence>
<protein>
    <submittedName>
        <fullName evidence="1">Uncharacterized protein</fullName>
    </submittedName>
</protein>